<dbReference type="EMBL" id="FN653173">
    <property type="protein sequence ID" value="CBY13269.1"/>
    <property type="molecule type" value="Genomic_DNA"/>
</dbReference>
<gene>
    <name evidence="1" type="ORF">GSOID_T00004049001</name>
    <name evidence="2" type="ORF">GSOID_T00025829001</name>
</gene>
<organism evidence="1">
    <name type="scientific">Oikopleura dioica</name>
    <name type="common">Tunicate</name>
    <dbReference type="NCBI Taxonomy" id="34765"/>
    <lineage>
        <taxon>Eukaryota</taxon>
        <taxon>Metazoa</taxon>
        <taxon>Chordata</taxon>
        <taxon>Tunicata</taxon>
        <taxon>Appendicularia</taxon>
        <taxon>Copelata</taxon>
        <taxon>Oikopleuridae</taxon>
        <taxon>Oikopleura</taxon>
    </lineage>
</organism>
<sequence length="107" mass="12358">MVVKFDKNDIQKIAPCLKLIFEALEHDCWFQKSDFKSLVLIRKHECTSLNVNSIQRGESDFCRRLRGAGKVHQETEIAGFSCRSVRFRSIKLTMLQPSAFLAKCNHN</sequence>
<keyword evidence="3" id="KW-1185">Reference proteome</keyword>
<protein>
    <submittedName>
        <fullName evidence="1">Uncharacterized protein</fullName>
    </submittedName>
</protein>
<evidence type="ECO:0000313" key="2">
    <source>
        <dbReference type="EMBL" id="CBY42158.1"/>
    </source>
</evidence>
<accession>E4XU72</accession>
<dbReference type="EMBL" id="FN656917">
    <property type="protein sequence ID" value="CBY42158.1"/>
    <property type="molecule type" value="Genomic_DNA"/>
</dbReference>
<dbReference type="AlphaFoldDB" id="E4XU72"/>
<evidence type="ECO:0000313" key="1">
    <source>
        <dbReference type="EMBL" id="CBY13269.1"/>
    </source>
</evidence>
<dbReference type="Proteomes" id="UP000001307">
    <property type="component" value="Unassembled WGS sequence"/>
</dbReference>
<evidence type="ECO:0000313" key="3">
    <source>
        <dbReference type="Proteomes" id="UP000001307"/>
    </source>
</evidence>
<dbReference type="Proteomes" id="UP000011014">
    <property type="component" value="Unassembled WGS sequence"/>
</dbReference>
<reference evidence="1" key="1">
    <citation type="journal article" date="2010" name="Science">
        <title>Plasticity of animal genome architecture unmasked by rapid evolution of a pelagic tunicate.</title>
        <authorList>
            <person name="Denoeud F."/>
            <person name="Henriet S."/>
            <person name="Mungpakdee S."/>
            <person name="Aury J.M."/>
            <person name="Da Silva C."/>
            <person name="Brinkmann H."/>
            <person name="Mikhaleva J."/>
            <person name="Olsen L.C."/>
            <person name="Jubin C."/>
            <person name="Canestro C."/>
            <person name="Bouquet J.M."/>
            <person name="Danks G."/>
            <person name="Poulain J."/>
            <person name="Campsteijn C."/>
            <person name="Adamski M."/>
            <person name="Cross I."/>
            <person name="Yadetie F."/>
            <person name="Muffato M."/>
            <person name="Louis A."/>
            <person name="Butcher S."/>
            <person name="Tsagkogeorga G."/>
            <person name="Konrad A."/>
            <person name="Singh S."/>
            <person name="Jensen M.F."/>
            <person name="Cong E.H."/>
            <person name="Eikeseth-Otteraa H."/>
            <person name="Noel B."/>
            <person name="Anthouard V."/>
            <person name="Porcel B.M."/>
            <person name="Kachouri-Lafond R."/>
            <person name="Nishino A."/>
            <person name="Ugolini M."/>
            <person name="Chourrout P."/>
            <person name="Nishida H."/>
            <person name="Aasland R."/>
            <person name="Huzurbazar S."/>
            <person name="Westhof E."/>
            <person name="Delsuc F."/>
            <person name="Lehrach H."/>
            <person name="Reinhardt R."/>
            <person name="Weissenbach J."/>
            <person name="Roy S.W."/>
            <person name="Artiguenave F."/>
            <person name="Postlethwait J.H."/>
            <person name="Manak J.R."/>
            <person name="Thompson E.M."/>
            <person name="Jaillon O."/>
            <person name="Du Pasquier L."/>
            <person name="Boudinot P."/>
            <person name="Liberles D.A."/>
            <person name="Volff J.N."/>
            <person name="Philippe H."/>
            <person name="Lenhard B."/>
            <person name="Roest Crollius H."/>
            <person name="Wincker P."/>
            <person name="Chourrout D."/>
        </authorList>
    </citation>
    <scope>NUCLEOTIDE SEQUENCE [LARGE SCALE GENOMIC DNA]</scope>
</reference>
<name>E4XU72_OIKDI</name>
<dbReference type="InParanoid" id="E4XU72"/>
<proteinExistence type="predicted"/>